<dbReference type="EMBL" id="KQ085882">
    <property type="protein sequence ID" value="KLO20387.1"/>
    <property type="molecule type" value="Genomic_DNA"/>
</dbReference>
<protein>
    <submittedName>
        <fullName evidence="3">Uncharacterized protein</fullName>
    </submittedName>
</protein>
<keyword evidence="2" id="KW-0812">Transmembrane</keyword>
<evidence type="ECO:0000256" key="1">
    <source>
        <dbReference type="SAM" id="MobiDB-lite"/>
    </source>
</evidence>
<proteinExistence type="predicted"/>
<feature type="compositionally biased region" description="Polar residues" evidence="1">
    <location>
        <begin position="355"/>
        <end position="365"/>
    </location>
</feature>
<accession>A0A0H2S808</accession>
<keyword evidence="2" id="KW-0472">Membrane</keyword>
<dbReference type="Proteomes" id="UP000053477">
    <property type="component" value="Unassembled WGS sequence"/>
</dbReference>
<dbReference type="AlphaFoldDB" id="A0A0H2S808"/>
<feature type="transmembrane region" description="Helical" evidence="2">
    <location>
        <begin position="19"/>
        <end position="37"/>
    </location>
</feature>
<feature type="transmembrane region" description="Helical" evidence="2">
    <location>
        <begin position="80"/>
        <end position="100"/>
    </location>
</feature>
<organism evidence="3 4">
    <name type="scientific">Schizopora paradoxa</name>
    <dbReference type="NCBI Taxonomy" id="27342"/>
    <lineage>
        <taxon>Eukaryota</taxon>
        <taxon>Fungi</taxon>
        <taxon>Dikarya</taxon>
        <taxon>Basidiomycota</taxon>
        <taxon>Agaricomycotina</taxon>
        <taxon>Agaricomycetes</taxon>
        <taxon>Hymenochaetales</taxon>
        <taxon>Schizoporaceae</taxon>
        <taxon>Schizopora</taxon>
    </lineage>
</organism>
<sequence>MDKPTTTCPPQLNTDVSGIGVRVAFYLQALFMALLSAQSTSLEETVASLYTIVVTNLAMLVTAFTLGFKSEKEITLQDALIIIYLLAMSWVALYVAFPSYLHLRGDSIDLEILAILQSYLFGAFALAVFIDIKSFGSSPNCNPGAFLSILFIRVRAIEIGRVIFLAFILICLVLYTLMTFGDYVPTIKELWRWPRGTIGEAKDPHARLESDGRTLVDGEDIPPEKANVEIGWRLVQTALILIVWGVGVAHTELLIEWNEPEESPEEDTILEFAQMLQLFLVLIPLMSVVKMVHRHPLFRNDPNSPNRGPKRKDSLLSFFAGLGTRSKKAAENVVTRSNRKRREQTRKSTADDLSETQTLVGGSDS</sequence>
<dbReference type="OrthoDB" id="3351993at2759"/>
<feature type="transmembrane region" description="Helical" evidence="2">
    <location>
        <begin position="162"/>
        <end position="184"/>
    </location>
</feature>
<keyword evidence="2" id="KW-1133">Transmembrane helix</keyword>
<evidence type="ECO:0000256" key="2">
    <source>
        <dbReference type="SAM" id="Phobius"/>
    </source>
</evidence>
<reference evidence="3 4" key="1">
    <citation type="submission" date="2015-04" db="EMBL/GenBank/DDBJ databases">
        <title>Complete genome sequence of Schizopora paradoxa KUC8140, a cosmopolitan wood degrader in East Asia.</title>
        <authorList>
            <consortium name="DOE Joint Genome Institute"/>
            <person name="Min B."/>
            <person name="Park H."/>
            <person name="Jang Y."/>
            <person name="Kim J.-J."/>
            <person name="Kim K.H."/>
            <person name="Pangilinan J."/>
            <person name="Lipzen A."/>
            <person name="Riley R."/>
            <person name="Grigoriev I.V."/>
            <person name="Spatafora J.W."/>
            <person name="Choi I.-G."/>
        </authorList>
    </citation>
    <scope>NUCLEOTIDE SEQUENCE [LARGE SCALE GENOMIC DNA]</scope>
    <source>
        <strain evidence="3 4">KUC8140</strain>
    </source>
</reference>
<evidence type="ECO:0000313" key="4">
    <source>
        <dbReference type="Proteomes" id="UP000053477"/>
    </source>
</evidence>
<name>A0A0H2S808_9AGAM</name>
<feature type="transmembrane region" description="Helical" evidence="2">
    <location>
        <begin position="112"/>
        <end position="130"/>
    </location>
</feature>
<evidence type="ECO:0000313" key="3">
    <source>
        <dbReference type="EMBL" id="KLO20387.1"/>
    </source>
</evidence>
<keyword evidence="4" id="KW-1185">Reference proteome</keyword>
<feature type="region of interest" description="Disordered" evidence="1">
    <location>
        <begin position="326"/>
        <end position="365"/>
    </location>
</feature>
<gene>
    <name evidence="3" type="ORF">SCHPADRAFT_934248</name>
</gene>
<dbReference type="InParanoid" id="A0A0H2S808"/>
<feature type="transmembrane region" description="Helical" evidence="2">
    <location>
        <begin position="49"/>
        <end position="68"/>
    </location>
</feature>